<dbReference type="PANTHER" id="PTHR42899">
    <property type="entry name" value="SPERMATOGENESIS-ASSOCIATED PROTEIN 20"/>
    <property type="match status" value="1"/>
</dbReference>
<dbReference type="InterPro" id="IPR004879">
    <property type="entry name" value="Ssp411-like_TRX"/>
</dbReference>
<dbReference type="InterPro" id="IPR036249">
    <property type="entry name" value="Thioredoxin-like_sf"/>
</dbReference>
<evidence type="ECO:0000259" key="1">
    <source>
        <dbReference type="Pfam" id="PF03190"/>
    </source>
</evidence>
<dbReference type="InterPro" id="IPR008928">
    <property type="entry name" value="6-hairpin_glycosidase_sf"/>
</dbReference>
<dbReference type="Gene3D" id="1.50.10.10">
    <property type="match status" value="1"/>
</dbReference>
<dbReference type="PROSITE" id="PS51257">
    <property type="entry name" value="PROKAR_LIPOPROTEIN"/>
    <property type="match status" value="1"/>
</dbReference>
<dbReference type="InterPro" id="IPR012341">
    <property type="entry name" value="6hp_glycosidase-like_sf"/>
</dbReference>
<proteinExistence type="predicted"/>
<dbReference type="Gene3D" id="3.40.30.10">
    <property type="entry name" value="Glutaredoxin"/>
    <property type="match status" value="1"/>
</dbReference>
<dbReference type="PIRSF" id="PIRSF006402">
    <property type="entry name" value="UCP006402_thioredoxin"/>
    <property type="match status" value="1"/>
</dbReference>
<organism evidence="2">
    <name type="scientific">marine metagenome</name>
    <dbReference type="NCBI Taxonomy" id="408172"/>
    <lineage>
        <taxon>unclassified sequences</taxon>
        <taxon>metagenomes</taxon>
        <taxon>ecological metagenomes</taxon>
    </lineage>
</organism>
<sequence length="717" mass="82104">MAMNPYKQIGISLLFILFISCTTKSQTDSKFEKVTDVKMNRLADEQSPYLLQHADNPVDWYPWGEEAFNKAKELDRPIFLSIGYSTCHWCHVMEHESFEDDSVAKLLNENFVSIKVDREELPEIDHLYMSVCQAMTGRGGWPLNIVMTPQKEPFFAGTYFPKDRRGGRSGMFQILPMITEAWTTKRDDIMNSVNQVKNYLDKINSKPAGDNLSEELITSAYDQFRNGFDEEYGGFFRAPKFPSPHNLIFLMRYNYSYGNQLALDMVIKTLKQMRLGGIYDQIGFGFHRYSTDRHWLVPHFEKMLYDQAMIAMAYTEAFHITGDKIFESTSKEIFKYVLRDLTASNGGFYSAEDADSEGEEGKFYTWTKKEVEEVLGTSLSKDFNNTFSIKSEGNFKDELSGKKNAQNIPHLNNFDFYNQPSIGSARKKLFDKREYRVHPLKDDKILSDWNGLMIAALARASIIFQEPSYLKAAKKSSEFVLNKISKNGKLLKRFRNNKAAINAHLDDYAFISWGLLEIYEASFETEYLSKCLDLMNIMVDDYWDDKNGGFFLGSDQSEKLIVRTKTAYDGAIPSGNSVAVMNMLKLSRITGDVKWADLAEKTIRAFSDDIDRTPTGYTLMLSAFLFDTNKSKEIVIVGNGKDDKTIEFINAIRSEYAPHKVLLLKDTSLNNNQLEQLANWTSTQHSIDEKPTAYICKNFACNQPTNDLKTALTLLNE</sequence>
<dbReference type="InterPro" id="IPR024705">
    <property type="entry name" value="Ssp411"/>
</dbReference>
<dbReference type="SUPFAM" id="SSF48208">
    <property type="entry name" value="Six-hairpin glycosidases"/>
    <property type="match status" value="1"/>
</dbReference>
<dbReference type="SUPFAM" id="SSF52833">
    <property type="entry name" value="Thioredoxin-like"/>
    <property type="match status" value="1"/>
</dbReference>
<dbReference type="CDD" id="cd02955">
    <property type="entry name" value="SSP411"/>
    <property type="match status" value="1"/>
</dbReference>
<dbReference type="Pfam" id="PF03190">
    <property type="entry name" value="Thioredox_DsbH"/>
    <property type="match status" value="1"/>
</dbReference>
<name>A0A381N8W7_9ZZZZ</name>
<accession>A0A381N8W7</accession>
<gene>
    <name evidence="2" type="ORF">METZ01_LOCUS3791</name>
</gene>
<protein>
    <recommendedName>
        <fullName evidence="1">Spermatogenesis-associated protein 20-like TRX domain-containing protein</fullName>
    </recommendedName>
</protein>
<dbReference type="AlphaFoldDB" id="A0A381N8W7"/>
<dbReference type="GO" id="GO:0005975">
    <property type="term" value="P:carbohydrate metabolic process"/>
    <property type="evidence" value="ECO:0007669"/>
    <property type="project" value="InterPro"/>
</dbReference>
<reference evidence="2" key="1">
    <citation type="submission" date="2018-05" db="EMBL/GenBank/DDBJ databases">
        <authorList>
            <person name="Lanie J.A."/>
            <person name="Ng W.-L."/>
            <person name="Kazmierczak K.M."/>
            <person name="Andrzejewski T.M."/>
            <person name="Davidsen T.M."/>
            <person name="Wayne K.J."/>
            <person name="Tettelin H."/>
            <person name="Glass J.I."/>
            <person name="Rusch D."/>
            <person name="Podicherti R."/>
            <person name="Tsui H.-C.T."/>
            <person name="Winkler M.E."/>
        </authorList>
    </citation>
    <scope>NUCLEOTIDE SEQUENCE</scope>
</reference>
<dbReference type="EMBL" id="UINC01000198">
    <property type="protein sequence ID" value="SUZ50937.1"/>
    <property type="molecule type" value="Genomic_DNA"/>
</dbReference>
<feature type="domain" description="Spermatogenesis-associated protein 20-like TRX" evidence="1">
    <location>
        <begin position="39"/>
        <end position="200"/>
    </location>
</feature>
<dbReference type="PANTHER" id="PTHR42899:SF1">
    <property type="entry name" value="SPERMATOGENESIS-ASSOCIATED PROTEIN 20"/>
    <property type="match status" value="1"/>
</dbReference>
<evidence type="ECO:0000313" key="2">
    <source>
        <dbReference type="EMBL" id="SUZ50937.1"/>
    </source>
</evidence>